<feature type="region of interest" description="Disordered" evidence="1">
    <location>
        <begin position="1"/>
        <end position="21"/>
    </location>
</feature>
<comment type="caution">
    <text evidence="2">The sequence shown here is derived from an EMBL/GenBank/DDBJ whole genome shotgun (WGS) entry which is preliminary data.</text>
</comment>
<reference evidence="2 3" key="1">
    <citation type="journal article" date="2019" name="BMC Genomics">
        <title>New insights from Opisthorchis felineus genome: update on genomics of the epidemiologically important liver flukes.</title>
        <authorList>
            <person name="Ershov N.I."/>
            <person name="Mordvinov V.A."/>
            <person name="Prokhortchouk E.B."/>
            <person name="Pakharukova M.Y."/>
            <person name="Gunbin K.V."/>
            <person name="Ustyantsev K."/>
            <person name="Genaev M.A."/>
            <person name="Blinov A.G."/>
            <person name="Mazur A."/>
            <person name="Boulygina E."/>
            <person name="Tsygankova S."/>
            <person name="Khrameeva E."/>
            <person name="Chekanov N."/>
            <person name="Fan G."/>
            <person name="Xiao A."/>
            <person name="Zhang H."/>
            <person name="Xu X."/>
            <person name="Yang H."/>
            <person name="Solovyev V."/>
            <person name="Lee S.M."/>
            <person name="Liu X."/>
            <person name="Afonnikov D.A."/>
            <person name="Skryabin K.G."/>
        </authorList>
    </citation>
    <scope>NUCLEOTIDE SEQUENCE [LARGE SCALE GENOMIC DNA]</scope>
    <source>
        <strain evidence="2">AK-0245</strain>
        <tissue evidence="2">Whole organism</tissue>
    </source>
</reference>
<evidence type="ECO:0000313" key="2">
    <source>
        <dbReference type="EMBL" id="TGZ57047.1"/>
    </source>
</evidence>
<organism evidence="2 3">
    <name type="scientific">Opisthorchis felineus</name>
    <dbReference type="NCBI Taxonomy" id="147828"/>
    <lineage>
        <taxon>Eukaryota</taxon>
        <taxon>Metazoa</taxon>
        <taxon>Spiralia</taxon>
        <taxon>Lophotrochozoa</taxon>
        <taxon>Platyhelminthes</taxon>
        <taxon>Trematoda</taxon>
        <taxon>Digenea</taxon>
        <taxon>Opisthorchiida</taxon>
        <taxon>Opisthorchiata</taxon>
        <taxon>Opisthorchiidae</taxon>
        <taxon>Opisthorchis</taxon>
    </lineage>
</organism>
<keyword evidence="3" id="KW-1185">Reference proteome</keyword>
<evidence type="ECO:0000313" key="3">
    <source>
        <dbReference type="Proteomes" id="UP000308267"/>
    </source>
</evidence>
<evidence type="ECO:0000256" key="1">
    <source>
        <dbReference type="SAM" id="MobiDB-lite"/>
    </source>
</evidence>
<dbReference type="EMBL" id="SJOL01009529">
    <property type="protein sequence ID" value="TGZ57047.1"/>
    <property type="molecule type" value="Genomic_DNA"/>
</dbReference>
<protein>
    <submittedName>
        <fullName evidence="2">Uncharacterized protein</fullName>
    </submittedName>
</protein>
<gene>
    <name evidence="2" type="ORF">CRM22_010038</name>
</gene>
<proteinExistence type="predicted"/>
<name>A0A4S2L9M4_OPIFE</name>
<dbReference type="Proteomes" id="UP000308267">
    <property type="component" value="Unassembled WGS sequence"/>
</dbReference>
<accession>A0A4S2L9M4</accession>
<dbReference type="OrthoDB" id="6311984at2759"/>
<feature type="non-terminal residue" evidence="2">
    <location>
        <position position="1"/>
    </location>
</feature>
<sequence length="79" mass="9078">CKVKLRETNVPSQKPDADKTPGCPCSYSDLKSMINSMREAEYVLEDVQLHLKRTRKLEKSVANMLNSMSRMLHVVRLPM</sequence>
<dbReference type="AlphaFoldDB" id="A0A4S2L9M4"/>